<accession>A0ABT2YUK7</accession>
<dbReference type="SUPFAM" id="SSF52540">
    <property type="entry name" value="P-loop containing nucleoside triphosphate hydrolases"/>
    <property type="match status" value="1"/>
</dbReference>
<keyword evidence="6" id="KW-1185">Reference proteome</keyword>
<evidence type="ECO:0000256" key="3">
    <source>
        <dbReference type="ARBA" id="ARBA00022840"/>
    </source>
</evidence>
<dbReference type="InterPro" id="IPR008995">
    <property type="entry name" value="Mo/tungstate-bd_C_term_dom"/>
</dbReference>
<name>A0ABT2YUK7_9GAMM</name>
<dbReference type="PANTHER" id="PTHR42781">
    <property type="entry name" value="SPERMIDINE/PUTRESCINE IMPORT ATP-BINDING PROTEIN POTA"/>
    <property type="match status" value="1"/>
</dbReference>
<dbReference type="PROSITE" id="PS50893">
    <property type="entry name" value="ABC_TRANSPORTER_2"/>
    <property type="match status" value="1"/>
</dbReference>
<dbReference type="SUPFAM" id="SSF50331">
    <property type="entry name" value="MOP-like"/>
    <property type="match status" value="1"/>
</dbReference>
<keyword evidence="3 5" id="KW-0067">ATP-binding</keyword>
<dbReference type="Gene3D" id="3.40.50.300">
    <property type="entry name" value="P-loop containing nucleotide triphosphate hydrolases"/>
    <property type="match status" value="1"/>
</dbReference>
<dbReference type="RefSeq" id="WP_263530827.1">
    <property type="nucleotide sequence ID" value="NZ_JAOVZB010000005.1"/>
</dbReference>
<dbReference type="Proteomes" id="UP001209713">
    <property type="component" value="Unassembled WGS sequence"/>
</dbReference>
<keyword evidence="2" id="KW-0547">Nucleotide-binding</keyword>
<reference evidence="5 6" key="1">
    <citation type="submission" date="2022-10" db="EMBL/GenBank/DDBJ databases">
        <title>Marinomonas transparenta sp. nov. and Marinomonas sargassi sp. nov., isolated from marine alga (Sargassum natans (L.) Gaillon).</title>
        <authorList>
            <person name="Wang Y."/>
        </authorList>
    </citation>
    <scope>NUCLEOTIDE SEQUENCE [LARGE SCALE GENOMIC DNA]</scope>
    <source>
        <strain evidence="5 6">C2222</strain>
    </source>
</reference>
<organism evidence="5 6">
    <name type="scientific">Marinomonas sargassi</name>
    <dbReference type="NCBI Taxonomy" id="2984494"/>
    <lineage>
        <taxon>Bacteria</taxon>
        <taxon>Pseudomonadati</taxon>
        <taxon>Pseudomonadota</taxon>
        <taxon>Gammaproteobacteria</taxon>
        <taxon>Oceanospirillales</taxon>
        <taxon>Oceanospirillaceae</taxon>
        <taxon>Marinomonas</taxon>
    </lineage>
</organism>
<evidence type="ECO:0000259" key="4">
    <source>
        <dbReference type="PROSITE" id="PS50893"/>
    </source>
</evidence>
<dbReference type="EMBL" id="JAOVZB010000005">
    <property type="protein sequence ID" value="MCV2403445.1"/>
    <property type="molecule type" value="Genomic_DNA"/>
</dbReference>
<dbReference type="InterPro" id="IPR003439">
    <property type="entry name" value="ABC_transporter-like_ATP-bd"/>
</dbReference>
<dbReference type="Pfam" id="PF00005">
    <property type="entry name" value="ABC_tran"/>
    <property type="match status" value="1"/>
</dbReference>
<dbReference type="InterPro" id="IPR050093">
    <property type="entry name" value="ABC_SmlMolc_Importer"/>
</dbReference>
<dbReference type="InterPro" id="IPR017871">
    <property type="entry name" value="ABC_transporter-like_CS"/>
</dbReference>
<sequence length="355" mass="38938">MSLSPSNETLTELVLENAVVGYDGKAIVTEASFQLGEGEIGCLLGPSGCGKSTLLRAIAGFEPLISGSIQVNNKTISDENHTLSPEKRQIGMVFQDIALFPHLTIAQNVAFGLTDWAKQEADERVDYLLNLVGLSGFQSRYPHSLSGGQQQRVALARAIAPKPKLLLMDEPFSGLDAKLREDLVPEIRAILKHENMSALLVTHDQMEAFAMADIVSVMDAGEIHQTGKPYDIYHQSKTRFVAEFIGHGDFLPSTVCGVNCVHSDLGEIQGDLNHGLEDNLAVDLLVRPDDILHDDDSEFLGEIVSKWFRGSHFLYRVKLASGKKVYCFASSHHNHQVGQSIGLTVNLDHLVLFPR</sequence>
<dbReference type="Pfam" id="PF08402">
    <property type="entry name" value="TOBE_2"/>
    <property type="match status" value="1"/>
</dbReference>
<dbReference type="PROSITE" id="PS00211">
    <property type="entry name" value="ABC_TRANSPORTER_1"/>
    <property type="match status" value="1"/>
</dbReference>
<keyword evidence="1" id="KW-0813">Transport</keyword>
<dbReference type="PANTHER" id="PTHR42781:SF4">
    <property type="entry name" value="SPERMIDINE_PUTRESCINE IMPORT ATP-BINDING PROTEIN POTA"/>
    <property type="match status" value="1"/>
</dbReference>
<feature type="domain" description="ABC transporter" evidence="4">
    <location>
        <begin position="13"/>
        <end position="245"/>
    </location>
</feature>
<dbReference type="InterPro" id="IPR003593">
    <property type="entry name" value="AAA+_ATPase"/>
</dbReference>
<proteinExistence type="predicted"/>
<dbReference type="InterPro" id="IPR027417">
    <property type="entry name" value="P-loop_NTPase"/>
</dbReference>
<gene>
    <name evidence="5" type="ORF">OFY17_11200</name>
</gene>
<evidence type="ECO:0000256" key="1">
    <source>
        <dbReference type="ARBA" id="ARBA00022448"/>
    </source>
</evidence>
<evidence type="ECO:0000313" key="6">
    <source>
        <dbReference type="Proteomes" id="UP001209713"/>
    </source>
</evidence>
<protein>
    <submittedName>
        <fullName evidence="5">ABC transporter ATP-binding protein</fullName>
    </submittedName>
</protein>
<dbReference type="InterPro" id="IPR013611">
    <property type="entry name" value="Transp-assoc_OB_typ2"/>
</dbReference>
<evidence type="ECO:0000313" key="5">
    <source>
        <dbReference type="EMBL" id="MCV2403445.1"/>
    </source>
</evidence>
<dbReference type="SMART" id="SM00382">
    <property type="entry name" value="AAA"/>
    <property type="match status" value="1"/>
</dbReference>
<evidence type="ECO:0000256" key="2">
    <source>
        <dbReference type="ARBA" id="ARBA00022741"/>
    </source>
</evidence>
<dbReference type="GO" id="GO:0005524">
    <property type="term" value="F:ATP binding"/>
    <property type="evidence" value="ECO:0007669"/>
    <property type="project" value="UniProtKB-KW"/>
</dbReference>
<comment type="caution">
    <text evidence="5">The sequence shown here is derived from an EMBL/GenBank/DDBJ whole genome shotgun (WGS) entry which is preliminary data.</text>
</comment>